<keyword evidence="1" id="KW-0732">Signal</keyword>
<sequence>MRLHLTASLALSLALSACASLNSGVPLTLRVEGPAQASVRVENGGTVRTVTVRGSETLTVDPGPYTLTPQPVDGWDTPGARQLGVTGGGEVTFTYQPAGQAIRAVLTVLVTGPASADVRVQGPGFDQTLTGVTSAGRSVMLEPGTYTVTGVDALPWRAPTAQTVTLNARQTLDLSLNYGQAQP</sequence>
<comment type="caution">
    <text evidence="2">The sequence shown here is derived from an EMBL/GenBank/DDBJ whole genome shotgun (WGS) entry which is preliminary data.</text>
</comment>
<evidence type="ECO:0000313" key="2">
    <source>
        <dbReference type="EMBL" id="GAQ23170.1"/>
    </source>
</evidence>
<gene>
    <name evidence="2" type="ORF">DEIGR_200025</name>
</gene>
<reference evidence="3" key="1">
    <citation type="submission" date="2015-11" db="EMBL/GenBank/DDBJ databases">
        <title>Draft Genome Sequence of the Radioresistant Bacterium Deinococcus grandis, Isolated from Freshwater Fish in Japan.</title>
        <authorList>
            <person name="Satoh K."/>
            <person name="Onodera T."/>
            <person name="Omoso K."/>
            <person name="Takeda-Yano K."/>
            <person name="Katayama T."/>
            <person name="Oono Y."/>
            <person name="Narumi I."/>
        </authorList>
    </citation>
    <scope>NUCLEOTIDE SEQUENCE [LARGE SCALE GENOMIC DNA]</scope>
    <source>
        <strain evidence="3">ATCC 43672</strain>
    </source>
</reference>
<accession>A0A100HLZ1</accession>
<evidence type="ECO:0000313" key="3">
    <source>
        <dbReference type="Proteomes" id="UP000056209"/>
    </source>
</evidence>
<dbReference type="AlphaFoldDB" id="A0A100HLZ1"/>
<keyword evidence="3" id="KW-1185">Reference proteome</keyword>
<proteinExistence type="predicted"/>
<evidence type="ECO:0008006" key="4">
    <source>
        <dbReference type="Google" id="ProtNLM"/>
    </source>
</evidence>
<evidence type="ECO:0000256" key="1">
    <source>
        <dbReference type="SAM" id="SignalP"/>
    </source>
</evidence>
<feature type="signal peptide" evidence="1">
    <location>
        <begin position="1"/>
        <end position="19"/>
    </location>
</feature>
<dbReference type="EMBL" id="BCMS01000002">
    <property type="protein sequence ID" value="GAQ23170.1"/>
    <property type="molecule type" value="Genomic_DNA"/>
</dbReference>
<dbReference type="RefSeq" id="WP_058978862.1">
    <property type="nucleotide sequence ID" value="NZ_BCMS01000002.1"/>
</dbReference>
<dbReference type="PROSITE" id="PS51257">
    <property type="entry name" value="PROKAR_LIPOPROTEIN"/>
    <property type="match status" value="1"/>
</dbReference>
<organism evidence="2 3">
    <name type="scientific">Deinococcus grandis</name>
    <dbReference type="NCBI Taxonomy" id="57498"/>
    <lineage>
        <taxon>Bacteria</taxon>
        <taxon>Thermotogati</taxon>
        <taxon>Deinococcota</taxon>
        <taxon>Deinococci</taxon>
        <taxon>Deinococcales</taxon>
        <taxon>Deinococcaceae</taxon>
        <taxon>Deinococcus</taxon>
    </lineage>
</organism>
<feature type="chain" id="PRO_5007086644" description="PEGA domain-containing protein" evidence="1">
    <location>
        <begin position="20"/>
        <end position="183"/>
    </location>
</feature>
<name>A0A100HLZ1_9DEIO</name>
<protein>
    <recommendedName>
        <fullName evidence="4">PEGA domain-containing protein</fullName>
    </recommendedName>
</protein>
<dbReference type="Proteomes" id="UP000056209">
    <property type="component" value="Unassembled WGS sequence"/>
</dbReference>